<protein>
    <submittedName>
        <fullName evidence="2">Uncharacterized protein</fullName>
    </submittedName>
</protein>
<reference evidence="2" key="1">
    <citation type="submission" date="2022-11" db="UniProtKB">
        <authorList>
            <consortium name="WormBaseParasite"/>
        </authorList>
    </citation>
    <scope>IDENTIFICATION</scope>
</reference>
<proteinExistence type="predicted"/>
<evidence type="ECO:0000313" key="2">
    <source>
        <dbReference type="WBParaSite" id="jg23542"/>
    </source>
</evidence>
<dbReference type="AlphaFoldDB" id="A0A915DW04"/>
<keyword evidence="1" id="KW-1185">Reference proteome</keyword>
<sequence length="110" mass="12981">MNHFTMNLRSNISSNTKAVLHQSIRIRTRKSTNDHIVHTQSDSWTFEIVNDARDFLPNFWLEDETQSSLAWYYEVSGFVLIRIACRPMIMGFFQRHRRGIFLTTIGSRNT</sequence>
<name>A0A915DW04_9BILA</name>
<dbReference type="WBParaSite" id="jg23542">
    <property type="protein sequence ID" value="jg23542"/>
    <property type="gene ID" value="jg23542"/>
</dbReference>
<organism evidence="1 2">
    <name type="scientific">Ditylenchus dipsaci</name>
    <dbReference type="NCBI Taxonomy" id="166011"/>
    <lineage>
        <taxon>Eukaryota</taxon>
        <taxon>Metazoa</taxon>
        <taxon>Ecdysozoa</taxon>
        <taxon>Nematoda</taxon>
        <taxon>Chromadorea</taxon>
        <taxon>Rhabditida</taxon>
        <taxon>Tylenchina</taxon>
        <taxon>Tylenchomorpha</taxon>
        <taxon>Sphaerularioidea</taxon>
        <taxon>Anguinidae</taxon>
        <taxon>Anguininae</taxon>
        <taxon>Ditylenchus</taxon>
    </lineage>
</organism>
<evidence type="ECO:0000313" key="1">
    <source>
        <dbReference type="Proteomes" id="UP000887574"/>
    </source>
</evidence>
<accession>A0A915DW04</accession>
<dbReference type="Proteomes" id="UP000887574">
    <property type="component" value="Unplaced"/>
</dbReference>